<dbReference type="CDD" id="cd13585">
    <property type="entry name" value="PBP2_TMBP_like"/>
    <property type="match status" value="1"/>
</dbReference>
<dbReference type="Gene3D" id="3.40.190.10">
    <property type="entry name" value="Periplasmic binding protein-like II"/>
    <property type="match status" value="1"/>
</dbReference>
<dbReference type="InterPro" id="IPR006059">
    <property type="entry name" value="SBP"/>
</dbReference>
<dbReference type="SUPFAM" id="SSF53850">
    <property type="entry name" value="Periplasmic binding protein-like II"/>
    <property type="match status" value="1"/>
</dbReference>
<evidence type="ECO:0000256" key="4">
    <source>
        <dbReference type="ARBA" id="ARBA00022729"/>
    </source>
</evidence>
<evidence type="ECO:0000256" key="3">
    <source>
        <dbReference type="ARBA" id="ARBA00022448"/>
    </source>
</evidence>
<keyword evidence="3" id="KW-0813">Transport</keyword>
<protein>
    <submittedName>
        <fullName evidence="6">Sugar ABC transporter substrate-binding protein</fullName>
    </submittedName>
</protein>
<proteinExistence type="inferred from homology"/>
<sequence length="446" mass="48799">MKLRKFTVLSLAATMAMGMFTGCASTQTAQTGNVETANQTQTADKKEEPKAQENVTLKVSTWDLAANPGITSSVKAFEEQNPNIKVEIIDIASADYTQKLSVMLNGGSELDAFWIKDADTTKSLFDKGQIADLKAYIEKDSIDLEAYNGLANNFTMPSGEIVGLPARTDYYVLYYNKDIFDAAGVSYPSNDMTWEEFEETAKKITTGEGADKKYGALIHTWQACVANWGVQDGKHTIMDTDYTFLKPYYEMVLRMQNDDKTIMDYATLKTGNIHYSSPFLTGNVGMMPMGSWFMTTIISKIQAGESSVNWGVATLPHANDVEAGYTVGSATPLVMNAATDKQDATWEFIKFMTGEECTKLYAEAGAIPGRSNQEALQAIANLEGMPEGVLEALAVKNISFDRPMADKVAEVNGMMGEEHSMIMLGEASVDEGLATMAERSKEIQGK</sequence>
<gene>
    <name evidence="6" type="ORF">PBV87_21340</name>
</gene>
<dbReference type="PANTHER" id="PTHR43649">
    <property type="entry name" value="ARABINOSE-BINDING PROTEIN-RELATED"/>
    <property type="match status" value="1"/>
</dbReference>
<evidence type="ECO:0000313" key="6">
    <source>
        <dbReference type="EMBL" id="MDA3734022.1"/>
    </source>
</evidence>
<evidence type="ECO:0000313" key="7">
    <source>
        <dbReference type="Proteomes" id="UP001169242"/>
    </source>
</evidence>
<dbReference type="RefSeq" id="WP_271013674.1">
    <property type="nucleotide sequence ID" value="NZ_JAQIFT010000069.1"/>
</dbReference>
<comment type="subcellular location">
    <subcellularLocation>
        <location evidence="1">Cell envelope</location>
    </subcellularLocation>
</comment>
<evidence type="ECO:0000256" key="2">
    <source>
        <dbReference type="ARBA" id="ARBA00008520"/>
    </source>
</evidence>
<comment type="similarity">
    <text evidence="2">Belongs to the bacterial solute-binding protein 1 family.</text>
</comment>
<accession>A0AA42DW12</accession>
<dbReference type="EMBL" id="JAQIFT010000069">
    <property type="protein sequence ID" value="MDA3734022.1"/>
    <property type="molecule type" value="Genomic_DNA"/>
</dbReference>
<dbReference type="Proteomes" id="UP001169242">
    <property type="component" value="Unassembled WGS sequence"/>
</dbReference>
<evidence type="ECO:0000256" key="1">
    <source>
        <dbReference type="ARBA" id="ARBA00004196"/>
    </source>
</evidence>
<dbReference type="AlphaFoldDB" id="A0AA42DW12"/>
<feature type="chain" id="PRO_5041248914" evidence="5">
    <location>
        <begin position="25"/>
        <end position="446"/>
    </location>
</feature>
<evidence type="ECO:0000256" key="5">
    <source>
        <dbReference type="SAM" id="SignalP"/>
    </source>
</evidence>
<name>A0AA42DW12_9FIRM</name>
<feature type="signal peptide" evidence="5">
    <location>
        <begin position="1"/>
        <end position="24"/>
    </location>
</feature>
<organism evidence="6 7">
    <name type="scientific">Holtiella tumoricola</name>
    <dbReference type="NCBI Taxonomy" id="3018743"/>
    <lineage>
        <taxon>Bacteria</taxon>
        <taxon>Bacillati</taxon>
        <taxon>Bacillota</taxon>
        <taxon>Clostridia</taxon>
        <taxon>Lachnospirales</taxon>
        <taxon>Cellulosilyticaceae</taxon>
        <taxon>Holtiella</taxon>
    </lineage>
</organism>
<reference evidence="6" key="1">
    <citation type="journal article" date="2023" name="Int. J. Syst. Evol. Microbiol.">
        <title>&lt;i&gt;Holtiella tumoricola&lt;/i&gt; gen. nov. sp. nov., isolated from a human clinical sample.</title>
        <authorList>
            <person name="Allen-Vercoe E."/>
            <person name="Daigneault M.C."/>
            <person name="Vancuren S.J."/>
            <person name="Cochrane K."/>
            <person name="O'Neal L.L."/>
            <person name="Sankaranarayanan K."/>
            <person name="Lawson P.A."/>
        </authorList>
    </citation>
    <scope>NUCLEOTIDE SEQUENCE</scope>
    <source>
        <strain evidence="6">CC70A</strain>
    </source>
</reference>
<keyword evidence="4 5" id="KW-0732">Signal</keyword>
<keyword evidence="7" id="KW-1185">Reference proteome</keyword>
<dbReference type="InterPro" id="IPR050490">
    <property type="entry name" value="Bact_solute-bd_prot1"/>
</dbReference>
<dbReference type="PROSITE" id="PS51257">
    <property type="entry name" value="PROKAR_LIPOPROTEIN"/>
    <property type="match status" value="1"/>
</dbReference>
<dbReference type="Pfam" id="PF01547">
    <property type="entry name" value="SBP_bac_1"/>
    <property type="match status" value="1"/>
</dbReference>
<dbReference type="GO" id="GO:0030313">
    <property type="term" value="C:cell envelope"/>
    <property type="evidence" value="ECO:0007669"/>
    <property type="project" value="UniProtKB-SubCell"/>
</dbReference>
<comment type="caution">
    <text evidence="6">The sequence shown here is derived from an EMBL/GenBank/DDBJ whole genome shotgun (WGS) entry which is preliminary data.</text>
</comment>
<dbReference type="PANTHER" id="PTHR43649:SF31">
    <property type="entry name" value="SN-GLYCEROL-3-PHOSPHATE-BINDING PERIPLASMIC PROTEIN UGPB"/>
    <property type="match status" value="1"/>
</dbReference>